<dbReference type="OrthoDB" id="379824at2157"/>
<gene>
    <name evidence="1" type="ORF">SY89_00694</name>
</gene>
<reference evidence="2" key="1">
    <citation type="submission" date="2013-11" db="EMBL/GenBank/DDBJ databases">
        <authorList>
            <person name="Hoang H.T."/>
            <person name="Killian M.L."/>
            <person name="Madson D.M."/>
            <person name="Arruda P.H.E."/>
            <person name="Sun D."/>
            <person name="Schwartz K.J."/>
            <person name="Yoon K."/>
        </authorList>
    </citation>
    <scope>NUCLEOTIDE SEQUENCE [LARGE SCALE GENOMIC DNA]</scope>
    <source>
        <strain evidence="2">CDK2</strain>
    </source>
</reference>
<evidence type="ECO:0000313" key="2">
    <source>
        <dbReference type="Proteomes" id="UP000050535"/>
    </source>
</evidence>
<dbReference type="Proteomes" id="UP000050535">
    <property type="component" value="Unassembled WGS sequence"/>
</dbReference>
<keyword evidence="2" id="KW-1185">Reference proteome</keyword>
<sequence>MAEAMLTDRPAVPRWLLSPEAARDPPEWVPAGYDRPGSVTCGDCGAEASVRRVVTRDGRDEPAGFRCPDCWERPPL</sequence>
<dbReference type="AlphaFoldDB" id="A0A0P7HTK4"/>
<organism evidence="1 2">
    <name type="scientific">Halolamina pelagica</name>
    <dbReference type="NCBI Taxonomy" id="699431"/>
    <lineage>
        <taxon>Archaea</taxon>
        <taxon>Methanobacteriati</taxon>
        <taxon>Methanobacteriota</taxon>
        <taxon>Stenosarchaea group</taxon>
        <taxon>Halobacteria</taxon>
        <taxon>Halobacteriales</taxon>
        <taxon>Haloferacaceae</taxon>
    </lineage>
</organism>
<name>A0A0P7HTK4_9EURY</name>
<evidence type="ECO:0000313" key="1">
    <source>
        <dbReference type="EMBL" id="KPN29974.1"/>
    </source>
</evidence>
<comment type="caution">
    <text evidence="1">The sequence shown here is derived from an EMBL/GenBank/DDBJ whole genome shotgun (WGS) entry which is preliminary data.</text>
</comment>
<protein>
    <submittedName>
        <fullName evidence="1">Uncharacterized protein</fullName>
    </submittedName>
</protein>
<accession>A0A0P7HTK4</accession>
<proteinExistence type="predicted"/>
<dbReference type="EMBL" id="LGUC01000001">
    <property type="protein sequence ID" value="KPN29974.1"/>
    <property type="molecule type" value="Genomic_DNA"/>
</dbReference>
<dbReference type="STRING" id="699431.SY89_00694"/>
<dbReference type="RefSeq" id="WP_144427115.1">
    <property type="nucleotide sequence ID" value="NZ_LGUC01000001.1"/>
</dbReference>